<evidence type="ECO:0000259" key="1">
    <source>
        <dbReference type="Pfam" id="PF17803"/>
    </source>
</evidence>
<dbReference type="PANTHER" id="PTHR45739:SF8">
    <property type="entry name" value="FRAS1-RELATED EXTRACELLULAR MATRIX PROTEIN 1"/>
    <property type="match status" value="1"/>
</dbReference>
<name>A0A517YKV3_9BACT</name>
<dbReference type="InterPro" id="IPR013783">
    <property type="entry name" value="Ig-like_fold"/>
</dbReference>
<dbReference type="AlphaFoldDB" id="A0A517YKV3"/>
<dbReference type="Pfam" id="PF17803">
    <property type="entry name" value="Cadherin_4"/>
    <property type="match status" value="2"/>
</dbReference>
<feature type="domain" description="RapA2 cadherin-like" evidence="1">
    <location>
        <begin position="257"/>
        <end position="313"/>
    </location>
</feature>
<dbReference type="Proteomes" id="UP000315017">
    <property type="component" value="Chromosome"/>
</dbReference>
<sequence>MASSFSTRKRQARQNQKRRQTFLGIETLEERTVLASNVIAAAAGGYLTLVGNADDNRIEIQRSGESDVVVTSLDGVTKINGREGPVTFRKVTHGIIAVTGSGDDEIHITGNDTTVFRLLGSTTINTGNGDDIVRFTNVSMAGSLVVATGNGEDQFIAERDPDLNLVVNGLRVAGATVINTGNQDDIVSIQGSYFNKNFVLHTGLQNDSTDIRSSEFRSFAYLYGGYQSGDELNLFGNSFRFTPFAFGFATRTTSGGPTAVADTATVDEGASIDIEVLGNDTIVNGTIDAEAVEIIAGPDHGTATVNLDGTITYEHNGDEFDTDTFTYTVRDSLGFISNVATVTVTVTPINDVPVGTDDEFTVAEGSTTTLNLAANDSDAEDELDLDSITILSQPTLGAIAINSDGTVSYTHDGSETTDDFFTYTIADLAGEVSLPITVNLTITPVNDAPTIAPLAPAVTDEDIATDPIDVAIDDAETPANLLTISATSDNQTLVPNGNIAFGGSEGARTLVITPAENQSGSANITVSVSDGTTTTTQTFLVTVNPLNDAPTVAVAANVTTAEDTPTAAIAVTVGDVETAAADLTISATSSDITLVPNINIVPGGSGTDRTLVITPAPNQSGTSTITVSVNDGTTTTSQTFLLTVTAVNDAPSITTIDDITAALGTPLAPIDVTIEDLETVEASLTIAVESDNQALITNANLVFTGTGTDRVLTITPEAGVTGVATVTVTANDGSVTTTETFTVSIQAAPTISAIVDQPIDEDGATAAIPFVIGDAVTDANALVITATSSDLTLIPEVGIVIAGTGTDRTVTVTPASNQFGQAMIRLTVTNEFGLSSFVEFEVDVASVNDAPLVASPTLSVDEGAAALFDLGALASDIDGTVDVTSITIVQGQGPVNGTVDVHPDGTITYTHNGSETTTDSFKYTILDNLGQASAEGTVTVNVFPANDAPDAVNDLEAINSDSLPVTFNALDNDTDAETPAGLTVTSVANGATQQQVGFQYLGSYGFVTLGTDGVLSYSIDPAAVDLLLPGETADELITYGITDGELTDTAVFTIRITKVAVAAP</sequence>
<dbReference type="RefSeq" id="WP_145097036.1">
    <property type="nucleotide sequence ID" value="NZ_CP036274.1"/>
</dbReference>
<keyword evidence="3" id="KW-1185">Reference proteome</keyword>
<evidence type="ECO:0000313" key="3">
    <source>
        <dbReference type="Proteomes" id="UP000315017"/>
    </source>
</evidence>
<dbReference type="InterPro" id="IPR051561">
    <property type="entry name" value="FRAS1_ECM"/>
</dbReference>
<dbReference type="NCBIfam" id="TIGR01965">
    <property type="entry name" value="VCBS_repeat"/>
    <property type="match status" value="1"/>
</dbReference>
<dbReference type="Pfam" id="PF17963">
    <property type="entry name" value="Big_9"/>
    <property type="match status" value="3"/>
</dbReference>
<dbReference type="InterPro" id="IPR010221">
    <property type="entry name" value="VCBS_dom"/>
</dbReference>
<evidence type="ECO:0000313" key="2">
    <source>
        <dbReference type="EMBL" id="QDU30867.1"/>
    </source>
</evidence>
<protein>
    <recommendedName>
        <fullName evidence="1">RapA2 cadherin-like domain-containing protein</fullName>
    </recommendedName>
</protein>
<dbReference type="NCBIfam" id="NF012211">
    <property type="entry name" value="tand_rpt_95"/>
    <property type="match status" value="4"/>
</dbReference>
<proteinExistence type="predicted"/>
<reference evidence="2 3" key="1">
    <citation type="submission" date="2019-02" db="EMBL/GenBank/DDBJ databases">
        <title>Deep-cultivation of Planctomycetes and their phenomic and genomic characterization uncovers novel biology.</title>
        <authorList>
            <person name="Wiegand S."/>
            <person name="Jogler M."/>
            <person name="Boedeker C."/>
            <person name="Pinto D."/>
            <person name="Vollmers J."/>
            <person name="Rivas-Marin E."/>
            <person name="Kohn T."/>
            <person name="Peeters S.H."/>
            <person name="Heuer A."/>
            <person name="Rast P."/>
            <person name="Oberbeckmann S."/>
            <person name="Bunk B."/>
            <person name="Jeske O."/>
            <person name="Meyerdierks A."/>
            <person name="Storesund J.E."/>
            <person name="Kallscheuer N."/>
            <person name="Luecker S."/>
            <person name="Lage O.M."/>
            <person name="Pohl T."/>
            <person name="Merkel B.J."/>
            <person name="Hornburger P."/>
            <person name="Mueller R.-W."/>
            <person name="Bruemmer F."/>
            <person name="Labrenz M."/>
            <person name="Spormann A.M."/>
            <person name="Op den Camp H."/>
            <person name="Overmann J."/>
            <person name="Amann R."/>
            <person name="Jetten M.S.M."/>
            <person name="Mascher T."/>
            <person name="Medema M.H."/>
            <person name="Devos D.P."/>
            <person name="Kaster A.-K."/>
            <person name="Ovreas L."/>
            <person name="Rohde M."/>
            <person name="Galperin M.Y."/>
            <person name="Jogler C."/>
        </authorList>
    </citation>
    <scope>NUCLEOTIDE SEQUENCE [LARGE SCALE GENOMIC DNA]</scope>
    <source>
        <strain evidence="2 3">ETA_A8</strain>
    </source>
</reference>
<dbReference type="EMBL" id="CP036274">
    <property type="protein sequence ID" value="QDU30867.1"/>
    <property type="molecule type" value="Genomic_DNA"/>
</dbReference>
<dbReference type="OrthoDB" id="289450at2"/>
<accession>A0A517YKV3</accession>
<dbReference type="Gene3D" id="2.60.40.10">
    <property type="entry name" value="Immunoglobulins"/>
    <property type="match status" value="3"/>
</dbReference>
<feature type="domain" description="RapA2 cadherin-like" evidence="1">
    <location>
        <begin position="340"/>
        <end position="409"/>
    </location>
</feature>
<gene>
    <name evidence="2" type="ORF">ETAA8_60160</name>
</gene>
<dbReference type="InterPro" id="IPR040853">
    <property type="entry name" value="RapA2_cadherin-like"/>
</dbReference>
<dbReference type="KEGG" id="aagg:ETAA8_60160"/>
<organism evidence="2 3">
    <name type="scientific">Anatilimnocola aggregata</name>
    <dbReference type="NCBI Taxonomy" id="2528021"/>
    <lineage>
        <taxon>Bacteria</taxon>
        <taxon>Pseudomonadati</taxon>
        <taxon>Planctomycetota</taxon>
        <taxon>Planctomycetia</taxon>
        <taxon>Pirellulales</taxon>
        <taxon>Pirellulaceae</taxon>
        <taxon>Anatilimnocola</taxon>
    </lineage>
</organism>
<dbReference type="PANTHER" id="PTHR45739">
    <property type="entry name" value="MATRIX PROTEIN, PUTATIVE-RELATED"/>
    <property type="match status" value="1"/>
</dbReference>
<dbReference type="Gene3D" id="2.60.40.3440">
    <property type="match status" value="3"/>
</dbReference>